<protein>
    <recommendedName>
        <fullName evidence="10">1,4-alpha-glucan branching enzyme GlgB</fullName>
        <ecNumber evidence="10">2.4.1.18</ecNumber>
    </recommendedName>
    <alternativeName>
        <fullName evidence="10">1,4-alpha-D-glucan:1,4-alpha-D-glucan 6-glucosyl-transferase</fullName>
    </alternativeName>
    <alternativeName>
        <fullName evidence="10">Alpha-(1-&gt;4)-glucan branching enzyme</fullName>
    </alternativeName>
    <alternativeName>
        <fullName evidence="10">Glycogen branching enzyme</fullName>
        <shortName evidence="10">BE</shortName>
    </alternativeName>
</protein>
<keyword evidence="7 10" id="KW-0808">Transferase</keyword>
<reference evidence="15" key="1">
    <citation type="submission" date="2015-05" db="EMBL/GenBank/DDBJ databases">
        <authorList>
            <person name="Urmite Genomes"/>
        </authorList>
    </citation>
    <scope>NUCLEOTIDE SEQUENCE [LARGE SCALE GENOMIC DNA]</scope>
    <source>
        <strain evidence="15">LF1</strain>
    </source>
</reference>
<dbReference type="InterPro" id="IPR004193">
    <property type="entry name" value="Glyco_hydro_13_N"/>
</dbReference>
<evidence type="ECO:0000256" key="5">
    <source>
        <dbReference type="ARBA" id="ARBA00022600"/>
    </source>
</evidence>
<dbReference type="SUPFAM" id="SSF51445">
    <property type="entry name" value="(Trans)glycosidases"/>
    <property type="match status" value="1"/>
</dbReference>
<dbReference type="PANTHER" id="PTHR43651:SF3">
    <property type="entry name" value="1,4-ALPHA-GLUCAN-BRANCHING ENZYME"/>
    <property type="match status" value="1"/>
</dbReference>
<dbReference type="RefSeq" id="WP_090638364.1">
    <property type="nucleotide sequence ID" value="NZ_CVRB01000004.1"/>
</dbReference>
<dbReference type="Pfam" id="PF02922">
    <property type="entry name" value="CBM_48"/>
    <property type="match status" value="1"/>
</dbReference>
<dbReference type="Pfam" id="PF00128">
    <property type="entry name" value="Alpha-amylase"/>
    <property type="match status" value="1"/>
</dbReference>
<organism evidence="14 15">
    <name type="scientific">Neobacillus massiliamazoniensis</name>
    <dbReference type="NCBI Taxonomy" id="1499688"/>
    <lineage>
        <taxon>Bacteria</taxon>
        <taxon>Bacillati</taxon>
        <taxon>Bacillota</taxon>
        <taxon>Bacilli</taxon>
        <taxon>Bacillales</taxon>
        <taxon>Bacillaceae</taxon>
        <taxon>Neobacillus</taxon>
    </lineage>
</organism>
<dbReference type="GO" id="GO:0004553">
    <property type="term" value="F:hydrolase activity, hydrolyzing O-glycosyl compounds"/>
    <property type="evidence" value="ECO:0007669"/>
    <property type="project" value="InterPro"/>
</dbReference>
<feature type="region of interest" description="Disordered" evidence="12">
    <location>
        <begin position="621"/>
        <end position="648"/>
    </location>
</feature>
<keyword evidence="15" id="KW-1185">Reference proteome</keyword>
<dbReference type="GO" id="GO:0003844">
    <property type="term" value="F:1,4-alpha-glucan branching enzyme activity"/>
    <property type="evidence" value="ECO:0007669"/>
    <property type="project" value="UniProtKB-UniRule"/>
</dbReference>
<evidence type="ECO:0000313" key="15">
    <source>
        <dbReference type="Proteomes" id="UP000199087"/>
    </source>
</evidence>
<dbReference type="InterPro" id="IPR037439">
    <property type="entry name" value="Branching_enzy"/>
</dbReference>
<evidence type="ECO:0000256" key="11">
    <source>
        <dbReference type="PIRSR" id="PIRSR000463-1"/>
    </source>
</evidence>
<dbReference type="UniPathway" id="UPA00164"/>
<dbReference type="FunFam" id="3.20.20.80:FF:000003">
    <property type="entry name" value="1,4-alpha-glucan branching enzyme GlgB"/>
    <property type="match status" value="1"/>
</dbReference>
<comment type="similarity">
    <text evidence="4 10">Belongs to the glycosyl hydrolase 13 family. GlgB subfamily.</text>
</comment>
<accession>A0A0U1P307</accession>
<dbReference type="NCBIfam" id="NF003811">
    <property type="entry name" value="PRK05402.1"/>
    <property type="match status" value="1"/>
</dbReference>
<dbReference type="PIRSF" id="PIRSF000463">
    <property type="entry name" value="GlgB"/>
    <property type="match status" value="1"/>
</dbReference>
<dbReference type="Pfam" id="PF02806">
    <property type="entry name" value="Alpha-amylase_C"/>
    <property type="match status" value="1"/>
</dbReference>
<dbReference type="STRING" id="1499688.BN000_04533"/>
<evidence type="ECO:0000256" key="3">
    <source>
        <dbReference type="ARBA" id="ARBA00004964"/>
    </source>
</evidence>
<comment type="function">
    <text evidence="2 10">Catalyzes the formation of the alpha-1,6-glucosidic linkages in glycogen by scission of a 1,4-alpha-linked oligosaccharide from growing alpha-1,4-glucan chains and the subsequent attachment of the oligosaccharide to the alpha-1,6 position.</text>
</comment>
<evidence type="ECO:0000256" key="9">
    <source>
        <dbReference type="ARBA" id="ARBA00023277"/>
    </source>
</evidence>
<dbReference type="Gene3D" id="3.20.20.80">
    <property type="entry name" value="Glycosidases"/>
    <property type="match status" value="1"/>
</dbReference>
<feature type="active site" description="Proton donor" evidence="10 11">
    <location>
        <position position="354"/>
    </location>
</feature>
<comment type="catalytic activity">
    <reaction evidence="1 10">
        <text>Transfers a segment of a (1-&gt;4)-alpha-D-glucan chain to a primary hydroxy group in a similar glucan chain.</text>
        <dbReference type="EC" id="2.4.1.18"/>
    </reaction>
</comment>
<dbReference type="AlphaFoldDB" id="A0A0U1P307"/>
<comment type="pathway">
    <text evidence="3 10">Glycan biosynthesis; glycogen biosynthesis.</text>
</comment>
<dbReference type="GO" id="GO:0005829">
    <property type="term" value="C:cytosol"/>
    <property type="evidence" value="ECO:0007669"/>
    <property type="project" value="TreeGrafter"/>
</dbReference>
<dbReference type="SUPFAM" id="SSF81296">
    <property type="entry name" value="E set domains"/>
    <property type="match status" value="1"/>
</dbReference>
<dbReference type="Proteomes" id="UP000199087">
    <property type="component" value="Unassembled WGS sequence"/>
</dbReference>
<proteinExistence type="inferred from homology"/>
<keyword evidence="9 10" id="KW-0119">Carbohydrate metabolism</keyword>
<dbReference type="PANTHER" id="PTHR43651">
    <property type="entry name" value="1,4-ALPHA-GLUCAN-BRANCHING ENZYME"/>
    <property type="match status" value="1"/>
</dbReference>
<gene>
    <name evidence="10 14" type="primary">glgB</name>
    <name evidence="14" type="ORF">BN000_04533</name>
</gene>
<dbReference type="NCBIfam" id="TIGR01515">
    <property type="entry name" value="branching_enzym"/>
    <property type="match status" value="1"/>
</dbReference>
<dbReference type="SUPFAM" id="SSF51011">
    <property type="entry name" value="Glycosyl hydrolase domain"/>
    <property type="match status" value="1"/>
</dbReference>
<sequence length="648" mass="76013">MTVKTLVPTDYQLHLFHEGSLFQSHQLFGAHILNNSEQVVTRFCVWAPNAEQVSVVGDFNNWDGFGYELQRVNNEGVWMIAIPENLEGSLYKYEILSRSGERFLKADPYGFFSEIRPNTASIVYSLQNYEWQDSEWLKRREKENTLSEPSIIYEVHLGSWRKKDNEEFLTYRELASELIPYVIEHGFTHIELLPLVEHPLDASWGYQGTGYYSVTSRYGTPDDFRYFIDQCHQHRIGVILDWVPGHFCKDAHGLYRFDGTHLFSYSNHIDRENYIWGTANFDLGKGEVQSFLISNAFFWIDNFHIDGFRMDAVANMIYWPNSEGRIENPFGIQFLKKLNKEVYEYDPYFLMIGEDSTDFPQVTAPVCYGGLGFDYKWNMGWMNDMLEYMETPPYHRSSVHSKVTFSLLYTFQENFMLPFSHDEVVHGKKSLLDKMPGKYWEKFAQLKLLLGYMFAHPGKKLLFMGFEFGQFSEWKDKEQLDWNLLEYDKHQKLNSYVKELIKFYKRSKALYELDHMQDGFEWIDVNNNTQSIFSFIRKGKKEEDFLFIICNFTGVSYQNYQIGVPKDGEFREVFNSDDEKYGGGGLVNKKKIVAATEPFHGKPYSVHISIPPFGFSIIRPVKKRKERKGNGKEKGRSYAVSRREGKQT</sequence>
<dbReference type="InterPro" id="IPR044143">
    <property type="entry name" value="GlgB_N_E_set_prok"/>
</dbReference>
<dbReference type="Gene3D" id="2.60.40.10">
    <property type="entry name" value="Immunoglobulins"/>
    <property type="match status" value="1"/>
</dbReference>
<dbReference type="InterPro" id="IPR006048">
    <property type="entry name" value="A-amylase/branching_C"/>
</dbReference>
<dbReference type="HAMAP" id="MF_00685">
    <property type="entry name" value="GlgB"/>
    <property type="match status" value="1"/>
</dbReference>
<name>A0A0U1P307_9BACI</name>
<evidence type="ECO:0000256" key="12">
    <source>
        <dbReference type="SAM" id="MobiDB-lite"/>
    </source>
</evidence>
<dbReference type="InterPro" id="IPR017853">
    <property type="entry name" value="GH"/>
</dbReference>
<dbReference type="InterPro" id="IPR014756">
    <property type="entry name" value="Ig_E-set"/>
</dbReference>
<dbReference type="CDD" id="cd11322">
    <property type="entry name" value="AmyAc_Glg_BE"/>
    <property type="match status" value="1"/>
</dbReference>
<dbReference type="CDD" id="cd02855">
    <property type="entry name" value="E_set_GBE_prok_N"/>
    <property type="match status" value="1"/>
</dbReference>
<dbReference type="SMART" id="SM00642">
    <property type="entry name" value="Aamy"/>
    <property type="match status" value="1"/>
</dbReference>
<dbReference type="EC" id="2.4.1.18" evidence="10"/>
<evidence type="ECO:0000313" key="14">
    <source>
        <dbReference type="EMBL" id="CRK84518.1"/>
    </source>
</evidence>
<evidence type="ECO:0000256" key="2">
    <source>
        <dbReference type="ARBA" id="ARBA00002953"/>
    </source>
</evidence>
<keyword evidence="5 10" id="KW-0321">Glycogen metabolism</keyword>
<evidence type="ECO:0000256" key="7">
    <source>
        <dbReference type="ARBA" id="ARBA00022679"/>
    </source>
</evidence>
<dbReference type="GO" id="GO:0043169">
    <property type="term" value="F:cation binding"/>
    <property type="evidence" value="ECO:0007669"/>
    <property type="project" value="InterPro"/>
</dbReference>
<feature type="compositionally biased region" description="Basic and acidic residues" evidence="12">
    <location>
        <begin position="628"/>
        <end position="648"/>
    </location>
</feature>
<keyword evidence="8 10" id="KW-0320">Glycogen biosynthesis</keyword>
<keyword evidence="6 10" id="KW-0328">Glycosyltransferase</keyword>
<dbReference type="InterPro" id="IPR006407">
    <property type="entry name" value="GlgB"/>
</dbReference>
<dbReference type="Gene3D" id="2.60.40.1180">
    <property type="entry name" value="Golgi alpha-mannosidase II"/>
    <property type="match status" value="1"/>
</dbReference>
<evidence type="ECO:0000256" key="1">
    <source>
        <dbReference type="ARBA" id="ARBA00000826"/>
    </source>
</evidence>
<feature type="domain" description="Glycosyl hydrolase family 13 catalytic" evidence="13">
    <location>
        <begin position="154"/>
        <end position="504"/>
    </location>
</feature>
<dbReference type="EMBL" id="CVRB01000004">
    <property type="protein sequence ID" value="CRK84518.1"/>
    <property type="molecule type" value="Genomic_DNA"/>
</dbReference>
<dbReference type="InterPro" id="IPR013783">
    <property type="entry name" value="Ig-like_fold"/>
</dbReference>
<dbReference type="NCBIfam" id="NF008967">
    <property type="entry name" value="PRK12313.1"/>
    <property type="match status" value="1"/>
</dbReference>
<dbReference type="OrthoDB" id="9800174at2"/>
<evidence type="ECO:0000256" key="10">
    <source>
        <dbReference type="HAMAP-Rule" id="MF_00685"/>
    </source>
</evidence>
<dbReference type="FunFam" id="2.60.40.1180:FF:000002">
    <property type="entry name" value="1,4-alpha-glucan branching enzyme GlgB"/>
    <property type="match status" value="1"/>
</dbReference>
<comment type="subunit">
    <text evidence="10">Monomer.</text>
</comment>
<evidence type="ECO:0000259" key="13">
    <source>
        <dbReference type="SMART" id="SM00642"/>
    </source>
</evidence>
<dbReference type="GO" id="GO:0005978">
    <property type="term" value="P:glycogen biosynthetic process"/>
    <property type="evidence" value="ECO:0007669"/>
    <property type="project" value="UniProtKB-UniRule"/>
</dbReference>
<evidence type="ECO:0000256" key="4">
    <source>
        <dbReference type="ARBA" id="ARBA00009000"/>
    </source>
</evidence>
<dbReference type="InterPro" id="IPR013780">
    <property type="entry name" value="Glyco_hydro_b"/>
</dbReference>
<evidence type="ECO:0000256" key="6">
    <source>
        <dbReference type="ARBA" id="ARBA00022676"/>
    </source>
</evidence>
<feature type="active site" description="Nucleophile" evidence="10 11">
    <location>
        <position position="311"/>
    </location>
</feature>
<dbReference type="InterPro" id="IPR006047">
    <property type="entry name" value="GH13_cat_dom"/>
</dbReference>
<evidence type="ECO:0000256" key="8">
    <source>
        <dbReference type="ARBA" id="ARBA00023056"/>
    </source>
</evidence>